<reference evidence="1" key="1">
    <citation type="submission" date="2023-03" db="EMBL/GenBank/DDBJ databases">
        <title>Massive genome expansion in bonnet fungi (Mycena s.s.) driven by repeated elements and novel gene families across ecological guilds.</title>
        <authorList>
            <consortium name="Lawrence Berkeley National Laboratory"/>
            <person name="Harder C.B."/>
            <person name="Miyauchi S."/>
            <person name="Viragh M."/>
            <person name="Kuo A."/>
            <person name="Thoen E."/>
            <person name="Andreopoulos B."/>
            <person name="Lu D."/>
            <person name="Skrede I."/>
            <person name="Drula E."/>
            <person name="Henrissat B."/>
            <person name="Morin E."/>
            <person name="Kohler A."/>
            <person name="Barry K."/>
            <person name="LaButti K."/>
            <person name="Morin E."/>
            <person name="Salamov A."/>
            <person name="Lipzen A."/>
            <person name="Mereny Z."/>
            <person name="Hegedus B."/>
            <person name="Baldrian P."/>
            <person name="Stursova M."/>
            <person name="Weitz H."/>
            <person name="Taylor A."/>
            <person name="Grigoriev I.V."/>
            <person name="Nagy L.G."/>
            <person name="Martin F."/>
            <person name="Kauserud H."/>
        </authorList>
    </citation>
    <scope>NUCLEOTIDE SEQUENCE</scope>
    <source>
        <strain evidence="1">CBHHK002</strain>
    </source>
</reference>
<dbReference type="Proteomes" id="UP001218218">
    <property type="component" value="Unassembled WGS sequence"/>
</dbReference>
<protein>
    <submittedName>
        <fullName evidence="1">Uncharacterized protein</fullName>
    </submittedName>
</protein>
<proteinExistence type="predicted"/>
<keyword evidence="2" id="KW-1185">Reference proteome</keyword>
<gene>
    <name evidence="1" type="ORF">DFH08DRAFT_993726</name>
</gene>
<evidence type="ECO:0000313" key="2">
    <source>
        <dbReference type="Proteomes" id="UP001218218"/>
    </source>
</evidence>
<dbReference type="AlphaFoldDB" id="A0AAD7E769"/>
<dbReference type="EMBL" id="JARIHO010000135">
    <property type="protein sequence ID" value="KAJ7301414.1"/>
    <property type="molecule type" value="Genomic_DNA"/>
</dbReference>
<organism evidence="1 2">
    <name type="scientific">Mycena albidolilacea</name>
    <dbReference type="NCBI Taxonomy" id="1033008"/>
    <lineage>
        <taxon>Eukaryota</taxon>
        <taxon>Fungi</taxon>
        <taxon>Dikarya</taxon>
        <taxon>Basidiomycota</taxon>
        <taxon>Agaricomycotina</taxon>
        <taxon>Agaricomycetes</taxon>
        <taxon>Agaricomycetidae</taxon>
        <taxon>Agaricales</taxon>
        <taxon>Marasmiineae</taxon>
        <taxon>Mycenaceae</taxon>
        <taxon>Mycena</taxon>
    </lineage>
</organism>
<evidence type="ECO:0000313" key="1">
    <source>
        <dbReference type="EMBL" id="KAJ7301414.1"/>
    </source>
</evidence>
<name>A0AAD7E769_9AGAR</name>
<accession>A0AAD7E769</accession>
<sequence length="428" mass="46860">MAPPAPNTEHNKYLALEIQWKRVDPKRVEWVVPPPIANAKKANGRYKLAEYNNEAAWIYCGQKAKVSSSSTWYNQDLGRCLHFGRYRAKEGVLEDEVFGTPVPRFPFVIVEGEVAKPQHPAPIVTNVVVADGVDSNLGAVGFEALARDALHWNGARPLAIIHARGCMWLRIMDTAAGQCELGGLLSLGPELRLSYQPNNNFDKETVYTTDIWLSSTEGVGLDTSGYNPRPPVRAVFGYHLTGLKGVFLACLDHPLWDVPCFVFLHGMSHGFFGLGHTIRCRRNRKICGMSHGPILNVGPLAPVAQEKSIFAGISGWIGLGRGFEYFASTKLGLQAAILHSMVALGLRAVFHAARLHLGCGQLFRAARFRMAWLHSGCRRYSARHGCAWVAGGIPCTQHGCVAGGYSASTVSLRLRMVFRAAQLRSGCG</sequence>
<comment type="caution">
    <text evidence="1">The sequence shown here is derived from an EMBL/GenBank/DDBJ whole genome shotgun (WGS) entry which is preliminary data.</text>
</comment>